<evidence type="ECO:0000313" key="11">
    <source>
        <dbReference type="Proteomes" id="UP000320333"/>
    </source>
</evidence>
<evidence type="ECO:0000256" key="7">
    <source>
        <dbReference type="ARBA" id="ARBA00022679"/>
    </source>
</evidence>
<dbReference type="InterPro" id="IPR003200">
    <property type="entry name" value="Nict_dMeBzImd_PRibTrfase"/>
</dbReference>
<comment type="pathway">
    <text evidence="1">Nucleoside biosynthesis; alpha-ribazole biosynthesis; alpha-ribazole from 5,6-dimethylbenzimidazole: step 1/2.</text>
</comment>
<keyword evidence="6 10" id="KW-0328">Glycosyltransferase</keyword>
<dbReference type="Gene3D" id="1.10.1610.10">
    <property type="match status" value="1"/>
</dbReference>
<evidence type="ECO:0000256" key="2">
    <source>
        <dbReference type="ARBA" id="ARBA00007110"/>
    </source>
</evidence>
<dbReference type="EMBL" id="QEAP01001324">
    <property type="protein sequence ID" value="TPX47182.1"/>
    <property type="molecule type" value="Genomic_DNA"/>
</dbReference>
<dbReference type="Proteomes" id="UP000320333">
    <property type="component" value="Unassembled WGS sequence"/>
</dbReference>
<dbReference type="Gene3D" id="3.40.50.10210">
    <property type="match status" value="1"/>
</dbReference>
<organism evidence="10 11">
    <name type="scientific">Chytriomyces confervae</name>
    <dbReference type="NCBI Taxonomy" id="246404"/>
    <lineage>
        <taxon>Eukaryota</taxon>
        <taxon>Fungi</taxon>
        <taxon>Fungi incertae sedis</taxon>
        <taxon>Chytridiomycota</taxon>
        <taxon>Chytridiomycota incertae sedis</taxon>
        <taxon>Chytridiomycetes</taxon>
        <taxon>Chytridiales</taxon>
        <taxon>Chytriomycetaceae</taxon>
        <taxon>Chytriomyces</taxon>
    </lineage>
</organism>
<evidence type="ECO:0000256" key="4">
    <source>
        <dbReference type="ARBA" id="ARBA00015486"/>
    </source>
</evidence>
<protein>
    <recommendedName>
        <fullName evidence="4">Nicotinate-nucleotide--dimethylbenzimidazole phosphoribosyltransferase</fullName>
        <ecNumber evidence="3">2.4.2.21</ecNumber>
    </recommendedName>
    <alternativeName>
        <fullName evidence="8">N(1)-alpha-phosphoribosyltransferase</fullName>
    </alternativeName>
</protein>
<evidence type="ECO:0000256" key="9">
    <source>
        <dbReference type="ARBA" id="ARBA00047340"/>
    </source>
</evidence>
<dbReference type="CDD" id="cd02439">
    <property type="entry name" value="DMB-PRT_CobT"/>
    <property type="match status" value="1"/>
</dbReference>
<evidence type="ECO:0000256" key="5">
    <source>
        <dbReference type="ARBA" id="ARBA00022573"/>
    </source>
</evidence>
<reference evidence="10 11" key="1">
    <citation type="journal article" date="2019" name="Sci. Rep.">
        <title>Comparative genomics of chytrid fungi reveal insights into the obligate biotrophic and pathogenic lifestyle of Synchytrium endobioticum.</title>
        <authorList>
            <person name="van de Vossenberg B.T.L.H."/>
            <person name="Warris S."/>
            <person name="Nguyen H.D.T."/>
            <person name="van Gent-Pelzer M.P.E."/>
            <person name="Joly D.L."/>
            <person name="van de Geest H.C."/>
            <person name="Bonants P.J.M."/>
            <person name="Smith D.S."/>
            <person name="Levesque C.A."/>
            <person name="van der Lee T.A.J."/>
        </authorList>
    </citation>
    <scope>NUCLEOTIDE SEQUENCE [LARGE SCALE GENOMIC DNA]</scope>
    <source>
        <strain evidence="10 11">CBS 675.73</strain>
    </source>
</reference>
<dbReference type="PANTHER" id="PTHR43463">
    <property type="entry name" value="NICOTINATE-NUCLEOTIDE--DIMETHYLBENZIMIDAZOLE PHOSPHORIBOSYLTRANSFERASE"/>
    <property type="match status" value="1"/>
</dbReference>
<dbReference type="STRING" id="246404.A0A507D6M7"/>
<gene>
    <name evidence="10" type="ORF">CcCBS67573_g10274</name>
</gene>
<proteinExistence type="inferred from homology"/>
<sequence>MSAEEQTLDDEWLSKAQAEIDAKTKPLGSLGLLEAASVRLVVLQRTLKPRVRDGAIALFAADHGLADDGGAAINVICAANNLVLRVIDVGVDTDETFTNVLVDKVLSPNGTLSSFTQDAAMTPDQLDAAIEAGRKQASIMLLDADAFGIGELGIGNTAVASILLAAASGNSAAEVTGKGTGVEGERYTHKVSIVSQVLEKHADIIAKNDWKLTLQTLGGLEISAMVGACVETARTPGKALMIDGFISTVAFLYALKMYPNEVRALVEGAASIGKPLLDLGLRLGEGTGAALAFPLLKAAAHVATDMNTFAGAGVSESN</sequence>
<evidence type="ECO:0000256" key="3">
    <source>
        <dbReference type="ARBA" id="ARBA00011991"/>
    </source>
</evidence>
<keyword evidence="5" id="KW-0169">Cobalamin biosynthesis</keyword>
<dbReference type="Pfam" id="PF02277">
    <property type="entry name" value="DBI_PRT"/>
    <property type="match status" value="1"/>
</dbReference>
<comment type="caution">
    <text evidence="10">The sequence shown here is derived from an EMBL/GenBank/DDBJ whole genome shotgun (WGS) entry which is preliminary data.</text>
</comment>
<accession>A0A507D6M7</accession>
<dbReference type="PANTHER" id="PTHR43463:SF1">
    <property type="entry name" value="NICOTINATE-NUCLEOTIDE--DIMETHYLBENZIMIDAZOLE PHOSPHORIBOSYLTRANSFERASE"/>
    <property type="match status" value="1"/>
</dbReference>
<dbReference type="AlphaFoldDB" id="A0A507D6M7"/>
<dbReference type="UniPathway" id="UPA00061">
    <property type="reaction ID" value="UER00516"/>
</dbReference>
<dbReference type="OrthoDB" id="2157177at2759"/>
<dbReference type="GO" id="GO:0008939">
    <property type="term" value="F:nicotinate-nucleotide-dimethylbenzimidazole phosphoribosyltransferase activity"/>
    <property type="evidence" value="ECO:0007669"/>
    <property type="project" value="UniProtKB-EC"/>
</dbReference>
<dbReference type="EC" id="2.4.2.21" evidence="3"/>
<evidence type="ECO:0000256" key="1">
    <source>
        <dbReference type="ARBA" id="ARBA00005049"/>
    </source>
</evidence>
<evidence type="ECO:0000256" key="6">
    <source>
        <dbReference type="ARBA" id="ARBA00022676"/>
    </source>
</evidence>
<dbReference type="InterPro" id="IPR023195">
    <property type="entry name" value="Nict_dMeBzImd_PRibTrfase_N"/>
</dbReference>
<dbReference type="SUPFAM" id="SSF52733">
    <property type="entry name" value="Nicotinate mononucleotide:5,6-dimethylbenzimidazole phosphoribosyltransferase (CobT)"/>
    <property type="match status" value="1"/>
</dbReference>
<keyword evidence="7 10" id="KW-0808">Transferase</keyword>
<comment type="similarity">
    <text evidence="2">Belongs to the CobT family.</text>
</comment>
<comment type="catalytic activity">
    <reaction evidence="9">
        <text>5,6-dimethylbenzimidazole + nicotinate beta-D-ribonucleotide = alpha-ribazole 5'-phosphate + nicotinate + H(+)</text>
        <dbReference type="Rhea" id="RHEA:11196"/>
        <dbReference type="ChEBI" id="CHEBI:15378"/>
        <dbReference type="ChEBI" id="CHEBI:15890"/>
        <dbReference type="ChEBI" id="CHEBI:32544"/>
        <dbReference type="ChEBI" id="CHEBI:57502"/>
        <dbReference type="ChEBI" id="CHEBI:57918"/>
        <dbReference type="EC" id="2.4.2.21"/>
    </reaction>
</comment>
<name>A0A507D6M7_9FUNG</name>
<evidence type="ECO:0000256" key="8">
    <source>
        <dbReference type="ARBA" id="ARBA00030686"/>
    </source>
</evidence>
<keyword evidence="11" id="KW-1185">Reference proteome</keyword>
<dbReference type="InterPro" id="IPR036087">
    <property type="entry name" value="Nict_dMeBzImd_PRibTrfase_sf"/>
</dbReference>
<evidence type="ECO:0000313" key="10">
    <source>
        <dbReference type="EMBL" id="TPX47182.1"/>
    </source>
</evidence>